<evidence type="ECO:0000313" key="4">
    <source>
        <dbReference type="Proteomes" id="UP001500016"/>
    </source>
</evidence>
<evidence type="ECO:0000313" key="3">
    <source>
        <dbReference type="EMBL" id="GAA2074473.1"/>
    </source>
</evidence>
<dbReference type="EMBL" id="BAAAPE010000007">
    <property type="protein sequence ID" value="GAA2074473.1"/>
    <property type="molecule type" value="Genomic_DNA"/>
</dbReference>
<evidence type="ECO:0000259" key="2">
    <source>
        <dbReference type="Pfam" id="PF13581"/>
    </source>
</evidence>
<dbReference type="CDD" id="cd16936">
    <property type="entry name" value="HATPase_RsbW-like"/>
    <property type="match status" value="1"/>
</dbReference>
<keyword evidence="4" id="KW-1185">Reference proteome</keyword>
<sequence>MCPVRAAVPVNALAMTFPPDPVWVRSAREAVRTAMNTVVGAKQDLIETAMLLTSEVVTNAVAAACNSLTPAPIGLRAGWTEDGAIHVLVRDQGPGDPAEPEDPLAAGLRGEDEGGRGLLLITHEATDWGVCRHGREEGKSVWFSLS</sequence>
<dbReference type="InterPro" id="IPR050267">
    <property type="entry name" value="Anti-sigma-factor_SerPK"/>
</dbReference>
<organism evidence="3 4">
    <name type="scientific">Streptomyces albiaxialis</name>
    <dbReference type="NCBI Taxonomy" id="329523"/>
    <lineage>
        <taxon>Bacteria</taxon>
        <taxon>Bacillati</taxon>
        <taxon>Actinomycetota</taxon>
        <taxon>Actinomycetes</taxon>
        <taxon>Kitasatosporales</taxon>
        <taxon>Streptomycetaceae</taxon>
        <taxon>Streptomyces</taxon>
    </lineage>
</organism>
<gene>
    <name evidence="3" type="ORF">GCM10009801_28420</name>
</gene>
<name>A0ABN2VXQ8_9ACTN</name>
<dbReference type="InterPro" id="IPR003594">
    <property type="entry name" value="HATPase_dom"/>
</dbReference>
<proteinExistence type="predicted"/>
<comment type="caution">
    <text evidence="3">The sequence shown here is derived from an EMBL/GenBank/DDBJ whole genome shotgun (WGS) entry which is preliminary data.</text>
</comment>
<keyword evidence="1" id="KW-0418">Kinase</keyword>
<dbReference type="Gene3D" id="3.30.565.10">
    <property type="entry name" value="Histidine kinase-like ATPase, C-terminal domain"/>
    <property type="match status" value="1"/>
</dbReference>
<feature type="domain" description="Histidine kinase/HSP90-like ATPase" evidence="2">
    <location>
        <begin position="17"/>
        <end position="144"/>
    </location>
</feature>
<dbReference type="PANTHER" id="PTHR35526">
    <property type="entry name" value="ANTI-SIGMA-F FACTOR RSBW-RELATED"/>
    <property type="match status" value="1"/>
</dbReference>
<dbReference type="PANTHER" id="PTHR35526:SF3">
    <property type="entry name" value="ANTI-SIGMA-F FACTOR RSBW"/>
    <property type="match status" value="1"/>
</dbReference>
<protein>
    <recommendedName>
        <fullName evidence="2">Histidine kinase/HSP90-like ATPase domain-containing protein</fullName>
    </recommendedName>
</protein>
<dbReference type="SUPFAM" id="SSF55874">
    <property type="entry name" value="ATPase domain of HSP90 chaperone/DNA topoisomerase II/histidine kinase"/>
    <property type="match status" value="1"/>
</dbReference>
<dbReference type="Pfam" id="PF13581">
    <property type="entry name" value="HATPase_c_2"/>
    <property type="match status" value="1"/>
</dbReference>
<keyword evidence="1" id="KW-0723">Serine/threonine-protein kinase</keyword>
<dbReference type="Proteomes" id="UP001500016">
    <property type="component" value="Unassembled WGS sequence"/>
</dbReference>
<evidence type="ECO:0000256" key="1">
    <source>
        <dbReference type="ARBA" id="ARBA00022527"/>
    </source>
</evidence>
<accession>A0ABN2VXQ8</accession>
<dbReference type="InterPro" id="IPR036890">
    <property type="entry name" value="HATPase_C_sf"/>
</dbReference>
<reference evidence="3 4" key="1">
    <citation type="journal article" date="2019" name="Int. J. Syst. Evol. Microbiol.">
        <title>The Global Catalogue of Microorganisms (GCM) 10K type strain sequencing project: providing services to taxonomists for standard genome sequencing and annotation.</title>
        <authorList>
            <consortium name="The Broad Institute Genomics Platform"/>
            <consortium name="The Broad Institute Genome Sequencing Center for Infectious Disease"/>
            <person name="Wu L."/>
            <person name="Ma J."/>
        </authorList>
    </citation>
    <scope>NUCLEOTIDE SEQUENCE [LARGE SCALE GENOMIC DNA]</scope>
    <source>
        <strain evidence="3 4">JCM 15478</strain>
    </source>
</reference>
<keyword evidence="1" id="KW-0808">Transferase</keyword>